<dbReference type="STRING" id="33968.BMS77_03365"/>
<proteinExistence type="predicted"/>
<dbReference type="GO" id="GO:0016020">
    <property type="term" value="C:membrane"/>
    <property type="evidence" value="ECO:0007669"/>
    <property type="project" value="UniProtKB-SubCell"/>
</dbReference>
<evidence type="ECO:0000256" key="1">
    <source>
        <dbReference type="ARBA" id="ARBA00004370"/>
    </source>
</evidence>
<dbReference type="GO" id="GO:0016787">
    <property type="term" value="F:hydrolase activity"/>
    <property type="evidence" value="ECO:0007669"/>
    <property type="project" value="UniProtKB-KW"/>
</dbReference>
<dbReference type="InterPro" id="IPR050491">
    <property type="entry name" value="AmpC-like"/>
</dbReference>
<dbReference type="SUPFAM" id="SSF56601">
    <property type="entry name" value="beta-lactamase/transpeptidase-like"/>
    <property type="match status" value="1"/>
</dbReference>
<comment type="caution">
    <text evidence="4">The sequence shown here is derived from an EMBL/GenBank/DDBJ whole genome shotgun (WGS) entry which is preliminary data.</text>
</comment>
<dbReference type="InterPro" id="IPR001466">
    <property type="entry name" value="Beta-lactam-related"/>
</dbReference>
<comment type="subcellular location">
    <subcellularLocation>
        <location evidence="1">Membrane</location>
    </subcellularLocation>
</comment>
<feature type="domain" description="Beta-lactamase-related" evidence="3">
    <location>
        <begin position="71"/>
        <end position="358"/>
    </location>
</feature>
<dbReference type="PANTHER" id="PTHR46825">
    <property type="entry name" value="D-ALANYL-D-ALANINE-CARBOXYPEPTIDASE/ENDOPEPTIDASE AMPH"/>
    <property type="match status" value="1"/>
</dbReference>
<evidence type="ECO:0000313" key="5">
    <source>
        <dbReference type="Proteomes" id="UP000192288"/>
    </source>
</evidence>
<sequence>MQRKQSRNIKRRKWIFVIFLLSLLLGTLWPLTLKEATVTLKPIKNDDFSVNNVNILGRNVVPQNALAKDADNQLKQSHYIGTALIVHKNKIILQKGYGYADAKTKRLNDAATLFQIASIQKGLTATLVMKEIESGKLSFDTRLSQFYPNVANSDKITISDLITMTSGLSQHIQPVTFESEADNIDFSADHAVVIGEPSIGYGWSYQAVNYRLLAGILMKVTHKTYTQLFDQMFDRHYHLKAVQYDAFKTSANRAIGYDDSYDKPYSDNDVAYHRETGTGNVAMTTGNLYRYYYLMINKKMIHSPAQLWQTKPGESYAAGMYHFPKYMTAHGILPGYEPTVILSKKGQDAVVLLSNQYYKQHTFQPLAKKIFTQMTAIPTK</sequence>
<dbReference type="AlphaFoldDB" id="A0A1X0VGN4"/>
<gene>
    <name evidence="4" type="ORF">BMR96_00545</name>
</gene>
<keyword evidence="2" id="KW-0472">Membrane</keyword>
<organism evidence="4 5">
    <name type="scientific">Leuconostoc pseudomesenteroides</name>
    <dbReference type="NCBI Taxonomy" id="33968"/>
    <lineage>
        <taxon>Bacteria</taxon>
        <taxon>Bacillati</taxon>
        <taxon>Bacillota</taxon>
        <taxon>Bacilli</taxon>
        <taxon>Lactobacillales</taxon>
        <taxon>Lactobacillaceae</taxon>
        <taxon>Leuconostoc</taxon>
    </lineage>
</organism>
<dbReference type="Proteomes" id="UP000192288">
    <property type="component" value="Unassembled WGS sequence"/>
</dbReference>
<dbReference type="Gene3D" id="3.40.710.10">
    <property type="entry name" value="DD-peptidase/beta-lactamase superfamily"/>
    <property type="match status" value="1"/>
</dbReference>
<dbReference type="RefSeq" id="WP_080519073.1">
    <property type="nucleotide sequence ID" value="NZ_MPLS01000001.1"/>
</dbReference>
<keyword evidence="4" id="KW-0378">Hydrolase</keyword>
<accession>A0A1X0VGN4</accession>
<evidence type="ECO:0000259" key="3">
    <source>
        <dbReference type="Pfam" id="PF00144"/>
    </source>
</evidence>
<dbReference type="InterPro" id="IPR012338">
    <property type="entry name" value="Beta-lactam/transpept-like"/>
</dbReference>
<dbReference type="EMBL" id="MPLS01000001">
    <property type="protein sequence ID" value="ORI98774.1"/>
    <property type="molecule type" value="Genomic_DNA"/>
</dbReference>
<evidence type="ECO:0000313" key="4">
    <source>
        <dbReference type="EMBL" id="ORI98774.1"/>
    </source>
</evidence>
<dbReference type="eggNOG" id="COG1680">
    <property type="taxonomic scope" value="Bacteria"/>
</dbReference>
<dbReference type="Pfam" id="PF00144">
    <property type="entry name" value="Beta-lactamase"/>
    <property type="match status" value="1"/>
</dbReference>
<dbReference type="PANTHER" id="PTHR46825:SF11">
    <property type="entry name" value="PENICILLIN-BINDING PROTEIN 4"/>
    <property type="match status" value="1"/>
</dbReference>
<name>A0A1X0VGN4_LEUPS</name>
<evidence type="ECO:0000256" key="2">
    <source>
        <dbReference type="ARBA" id="ARBA00023136"/>
    </source>
</evidence>
<reference evidence="4 5" key="1">
    <citation type="journal article" date="2017" name="Front. Microbiol.">
        <title>Genomic Characterization of Dairy Associated Leuconostoc Species and Diversity of Leuconostocs in Undefined Mixed Mesophilic Starter Cultures.</title>
        <authorList>
            <person name="Frantzen C.A."/>
            <person name="Kot W."/>
            <person name="Pedersen T.B."/>
            <person name="Ardo Y.M."/>
            <person name="Broadbent J.R."/>
            <person name="Neve H."/>
            <person name="Hansen L.H."/>
            <person name="Dal Bello F."/>
            <person name="Ostlie H.M."/>
            <person name="Kleppen H.P."/>
            <person name="Vogensen F.K."/>
            <person name="Holo H."/>
        </authorList>
    </citation>
    <scope>NUCLEOTIDE SEQUENCE [LARGE SCALE GENOMIC DNA]</scope>
    <source>
        <strain evidence="4 5">LMGCF08</strain>
    </source>
</reference>
<protein>
    <submittedName>
        <fullName evidence="4">Serine hydrolase</fullName>
    </submittedName>
</protein>